<reference evidence="1 2" key="2">
    <citation type="submission" date="2007-11" db="EMBL/GenBank/DDBJ databases">
        <authorList>
            <person name="Fulton L."/>
            <person name="Clifton S."/>
            <person name="Fulton B."/>
            <person name="Xu J."/>
            <person name="Minx P."/>
            <person name="Pepin K.H."/>
            <person name="Johnson M."/>
            <person name="Thiruvilangam P."/>
            <person name="Bhonagiri V."/>
            <person name="Nash W.E."/>
            <person name="Mardis E.R."/>
            <person name="Wilson R.K."/>
        </authorList>
    </citation>
    <scope>NUCLEOTIDE SEQUENCE [LARGE SCALE GENOMIC DNA]</scope>
    <source>
        <strain evidence="1 2">ATCC 43183</strain>
    </source>
</reference>
<protein>
    <submittedName>
        <fullName evidence="1">Uncharacterized protein</fullName>
    </submittedName>
</protein>
<evidence type="ECO:0000313" key="2">
    <source>
        <dbReference type="Proteomes" id="UP000004713"/>
    </source>
</evidence>
<dbReference type="AlphaFoldDB" id="B0NNK6"/>
<dbReference type="HOGENOM" id="CLU_3132508_0_0_10"/>
<sequence length="49" mass="5416">MTNSALVISILLLVFLLFLHAKVALISKISVRNAEFSLFLERTGCIPVI</sequence>
<evidence type="ECO:0000313" key="1">
    <source>
        <dbReference type="EMBL" id="EDS15776.1"/>
    </source>
</evidence>
<dbReference type="EMBL" id="ABFZ02000018">
    <property type="protein sequence ID" value="EDS15776.1"/>
    <property type="molecule type" value="Genomic_DNA"/>
</dbReference>
<proteinExistence type="predicted"/>
<dbReference type="Proteomes" id="UP000004713">
    <property type="component" value="Unassembled WGS sequence"/>
</dbReference>
<reference evidence="1 2" key="1">
    <citation type="submission" date="2007-11" db="EMBL/GenBank/DDBJ databases">
        <title>Draft genome sequence of Bacteroides stercoris(ATCC 43183).</title>
        <authorList>
            <person name="Sudarsanam P."/>
            <person name="Ley R."/>
            <person name="Guruge J."/>
            <person name="Turnbaugh P.J."/>
            <person name="Mahowald M."/>
            <person name="Liep D."/>
            <person name="Gordon J."/>
        </authorList>
    </citation>
    <scope>NUCLEOTIDE SEQUENCE [LARGE SCALE GENOMIC DNA]</scope>
    <source>
        <strain evidence="1 2">ATCC 43183</strain>
    </source>
</reference>
<comment type="caution">
    <text evidence="1">The sequence shown here is derived from an EMBL/GenBank/DDBJ whole genome shotgun (WGS) entry which is preliminary data.</text>
</comment>
<organism evidence="1 2">
    <name type="scientific">Bacteroides stercoris ATCC 43183</name>
    <dbReference type="NCBI Taxonomy" id="449673"/>
    <lineage>
        <taxon>Bacteria</taxon>
        <taxon>Pseudomonadati</taxon>
        <taxon>Bacteroidota</taxon>
        <taxon>Bacteroidia</taxon>
        <taxon>Bacteroidales</taxon>
        <taxon>Bacteroidaceae</taxon>
        <taxon>Bacteroides</taxon>
    </lineage>
</organism>
<gene>
    <name evidence="1" type="ORF">BACSTE_01220</name>
</gene>
<accession>B0NNK6</accession>
<name>B0NNK6_BACSE</name>